<dbReference type="RefSeq" id="WP_216840267.1">
    <property type="nucleotide sequence ID" value="NZ_JAFNJS010000016.1"/>
</dbReference>
<evidence type="ECO:0000256" key="3">
    <source>
        <dbReference type="SAM" id="SignalP"/>
    </source>
</evidence>
<feature type="chain" id="PRO_5047380966" evidence="3">
    <location>
        <begin position="21"/>
        <end position="232"/>
    </location>
</feature>
<name>A0ABV7C4E2_9PROT</name>
<dbReference type="Proteomes" id="UP001595420">
    <property type="component" value="Unassembled WGS sequence"/>
</dbReference>
<keyword evidence="1" id="KW-0175">Coiled coil</keyword>
<protein>
    <submittedName>
        <fullName evidence="4">Type IV secretion system protein</fullName>
    </submittedName>
</protein>
<evidence type="ECO:0000313" key="5">
    <source>
        <dbReference type="Proteomes" id="UP001595420"/>
    </source>
</evidence>
<evidence type="ECO:0000313" key="4">
    <source>
        <dbReference type="EMBL" id="MFC3003826.1"/>
    </source>
</evidence>
<dbReference type="EMBL" id="JBHRSB010000016">
    <property type="protein sequence ID" value="MFC3003826.1"/>
    <property type="molecule type" value="Genomic_DNA"/>
</dbReference>
<evidence type="ECO:0000256" key="2">
    <source>
        <dbReference type="SAM" id="MobiDB-lite"/>
    </source>
</evidence>
<evidence type="ECO:0000256" key="1">
    <source>
        <dbReference type="SAM" id="Coils"/>
    </source>
</evidence>
<proteinExistence type="predicted"/>
<feature type="coiled-coil region" evidence="1">
    <location>
        <begin position="30"/>
        <end position="64"/>
    </location>
</feature>
<dbReference type="Pfam" id="PF07996">
    <property type="entry name" value="T4SS"/>
    <property type="match status" value="1"/>
</dbReference>
<feature type="region of interest" description="Disordered" evidence="2">
    <location>
        <begin position="208"/>
        <end position="232"/>
    </location>
</feature>
<gene>
    <name evidence="4" type="ORF">ACFOD3_28285</name>
</gene>
<organism evidence="4 5">
    <name type="scientific">Falsiroseomonas tokyonensis</name>
    <dbReference type="NCBI Taxonomy" id="430521"/>
    <lineage>
        <taxon>Bacteria</taxon>
        <taxon>Pseudomonadati</taxon>
        <taxon>Pseudomonadota</taxon>
        <taxon>Alphaproteobacteria</taxon>
        <taxon>Acetobacterales</taxon>
        <taxon>Roseomonadaceae</taxon>
        <taxon>Falsiroseomonas</taxon>
    </lineage>
</organism>
<keyword evidence="5" id="KW-1185">Reference proteome</keyword>
<comment type="caution">
    <text evidence="4">The sequence shown here is derived from an EMBL/GenBank/DDBJ whole genome shotgun (WGS) entry which is preliminary data.</text>
</comment>
<sequence>MRKVLLAGVVVLATTGTAGAQIPVTDAASLAQQIQQVTQLTQQLSMLQQQLAQAQQLYGSLSRLTDINNLAGSLTAGGIRSPLPSNAYDAGMLLSGTGSPSGFGTLGGMVSGALGRTQVFAPSGTDFHSTELVRNAQSIAGSLGMAQRLYQAAVDRLPGLQELQARLSTAQDPKETMDLQARIGAEQAFIATQQQQAQAVMMWQAAEERSTEQRRREEMRRDLEATSDALLR</sequence>
<feature type="compositionally biased region" description="Basic and acidic residues" evidence="2">
    <location>
        <begin position="208"/>
        <end position="224"/>
    </location>
</feature>
<reference evidence="5" key="1">
    <citation type="journal article" date="2019" name="Int. J. Syst. Evol. Microbiol.">
        <title>The Global Catalogue of Microorganisms (GCM) 10K type strain sequencing project: providing services to taxonomists for standard genome sequencing and annotation.</title>
        <authorList>
            <consortium name="The Broad Institute Genomics Platform"/>
            <consortium name="The Broad Institute Genome Sequencing Center for Infectious Disease"/>
            <person name="Wu L."/>
            <person name="Ma J."/>
        </authorList>
    </citation>
    <scope>NUCLEOTIDE SEQUENCE [LARGE SCALE GENOMIC DNA]</scope>
    <source>
        <strain evidence="5">CGMCC 1.16855</strain>
    </source>
</reference>
<keyword evidence="3" id="KW-0732">Signal</keyword>
<feature type="signal peptide" evidence="3">
    <location>
        <begin position="1"/>
        <end position="20"/>
    </location>
</feature>
<dbReference type="InterPro" id="IPR014158">
    <property type="entry name" value="T4SS_VirB5"/>
</dbReference>
<accession>A0ABV7C4E2</accession>